<dbReference type="PANTHER" id="PTHR38460">
    <property type="entry name" value="TAUTOMERASE YOLI-RELATED"/>
    <property type="match status" value="1"/>
</dbReference>
<protein>
    <submittedName>
        <fullName evidence="1">Tautomerase family protein</fullName>
    </submittedName>
</protein>
<dbReference type="InterPro" id="IPR014347">
    <property type="entry name" value="Tautomerase/MIF_sf"/>
</dbReference>
<dbReference type="Gene3D" id="3.30.429.10">
    <property type="entry name" value="Macrophage Migration Inhibitory Factor"/>
    <property type="match status" value="1"/>
</dbReference>
<dbReference type="Proteomes" id="UP001208771">
    <property type="component" value="Unassembled WGS sequence"/>
</dbReference>
<dbReference type="PANTHER" id="PTHR38460:SF1">
    <property type="entry name" value="TAUTOMERASE YOLI-RELATED"/>
    <property type="match status" value="1"/>
</dbReference>
<keyword evidence="2" id="KW-1185">Reference proteome</keyword>
<organism evidence="1 2">
    <name type="scientific">Ectorhizobium quercum</name>
    <dbReference type="NCBI Taxonomy" id="2965071"/>
    <lineage>
        <taxon>Bacteria</taxon>
        <taxon>Pseudomonadati</taxon>
        <taxon>Pseudomonadota</taxon>
        <taxon>Alphaproteobacteria</taxon>
        <taxon>Hyphomicrobiales</taxon>
        <taxon>Rhizobiaceae</taxon>
        <taxon>Ectorhizobium</taxon>
    </lineage>
</organism>
<name>A0AAE3MXW2_9HYPH</name>
<dbReference type="InterPro" id="IPR037479">
    <property type="entry name" value="Tauto_MSAD"/>
</dbReference>
<proteinExistence type="predicted"/>
<dbReference type="SUPFAM" id="SSF55331">
    <property type="entry name" value="Tautomerase/MIF"/>
    <property type="match status" value="1"/>
</dbReference>
<accession>A0AAE3MXW2</accession>
<dbReference type="RefSeq" id="WP_306410802.1">
    <property type="nucleotide sequence ID" value="NZ_JANFPI010000002.1"/>
</dbReference>
<reference evidence="1" key="1">
    <citation type="submission" date="2022-07" db="EMBL/GenBank/DDBJ databases">
        <title>Ectorhizobium quercum gen.nov., sp. nov.</title>
        <authorList>
            <person name="Ma T."/>
            <person name="Li Y."/>
        </authorList>
    </citation>
    <scope>NUCLEOTIDE SEQUENCE</scope>
    <source>
        <strain evidence="1">BDR2-2</strain>
    </source>
</reference>
<evidence type="ECO:0000313" key="1">
    <source>
        <dbReference type="EMBL" id="MCX8997033.1"/>
    </source>
</evidence>
<evidence type="ECO:0000313" key="2">
    <source>
        <dbReference type="Proteomes" id="UP001208771"/>
    </source>
</evidence>
<sequence>MPATRIETRRGWIGDRRLDIIEAVQRALLAGLKIPEHDRCIRLAEYDADAMIVPPGKGPSYLVIEITLFSGRSLDAKRRLYAALAEELSAFGVPASDIKTVLVETAPENWGLRGLPASDIDLGFKVDV</sequence>
<dbReference type="Pfam" id="PF14552">
    <property type="entry name" value="Tautomerase_2"/>
    <property type="match status" value="1"/>
</dbReference>
<dbReference type="AlphaFoldDB" id="A0AAE3MXW2"/>
<gene>
    <name evidence="1" type="ORF">NOF55_07925</name>
</gene>
<comment type="caution">
    <text evidence="1">The sequence shown here is derived from an EMBL/GenBank/DDBJ whole genome shotgun (WGS) entry which is preliminary data.</text>
</comment>
<dbReference type="EMBL" id="JANFPI010000002">
    <property type="protein sequence ID" value="MCX8997033.1"/>
    <property type="molecule type" value="Genomic_DNA"/>
</dbReference>